<reference evidence="1" key="1">
    <citation type="journal article" date="2019" name="bioRxiv">
        <title>The Genome of the Zebra Mussel, Dreissena polymorpha: A Resource for Invasive Species Research.</title>
        <authorList>
            <person name="McCartney M.A."/>
            <person name="Auch B."/>
            <person name="Kono T."/>
            <person name="Mallez S."/>
            <person name="Zhang Y."/>
            <person name="Obille A."/>
            <person name="Becker A."/>
            <person name="Abrahante J.E."/>
            <person name="Garbe J."/>
            <person name="Badalamenti J.P."/>
            <person name="Herman A."/>
            <person name="Mangelson H."/>
            <person name="Liachko I."/>
            <person name="Sullivan S."/>
            <person name="Sone E.D."/>
            <person name="Koren S."/>
            <person name="Silverstein K.A.T."/>
            <person name="Beckman K.B."/>
            <person name="Gohl D.M."/>
        </authorList>
    </citation>
    <scope>NUCLEOTIDE SEQUENCE</scope>
    <source>
        <strain evidence="1">Duluth1</strain>
        <tissue evidence="1">Whole animal</tissue>
    </source>
</reference>
<comment type="caution">
    <text evidence="1">The sequence shown here is derived from an EMBL/GenBank/DDBJ whole genome shotgun (WGS) entry which is preliminary data.</text>
</comment>
<proteinExistence type="predicted"/>
<reference evidence="1" key="2">
    <citation type="submission" date="2020-11" db="EMBL/GenBank/DDBJ databases">
        <authorList>
            <person name="McCartney M.A."/>
            <person name="Auch B."/>
            <person name="Kono T."/>
            <person name="Mallez S."/>
            <person name="Becker A."/>
            <person name="Gohl D.M."/>
            <person name="Silverstein K.A.T."/>
            <person name="Koren S."/>
            <person name="Bechman K.B."/>
            <person name="Herman A."/>
            <person name="Abrahante J.E."/>
            <person name="Garbe J."/>
        </authorList>
    </citation>
    <scope>NUCLEOTIDE SEQUENCE</scope>
    <source>
        <strain evidence="1">Duluth1</strain>
        <tissue evidence="1">Whole animal</tissue>
    </source>
</reference>
<organism evidence="1 2">
    <name type="scientific">Dreissena polymorpha</name>
    <name type="common">Zebra mussel</name>
    <name type="synonym">Mytilus polymorpha</name>
    <dbReference type="NCBI Taxonomy" id="45954"/>
    <lineage>
        <taxon>Eukaryota</taxon>
        <taxon>Metazoa</taxon>
        <taxon>Spiralia</taxon>
        <taxon>Lophotrochozoa</taxon>
        <taxon>Mollusca</taxon>
        <taxon>Bivalvia</taxon>
        <taxon>Autobranchia</taxon>
        <taxon>Heteroconchia</taxon>
        <taxon>Euheterodonta</taxon>
        <taxon>Imparidentia</taxon>
        <taxon>Neoheterodontei</taxon>
        <taxon>Myida</taxon>
        <taxon>Dreissenoidea</taxon>
        <taxon>Dreissenidae</taxon>
        <taxon>Dreissena</taxon>
    </lineage>
</organism>
<sequence length="67" mass="7270">MSPFAPFVTVPAGTKLMCFAPACTRSFFLCLLSYLSEYLVMSPAISHLVKCFLTRGPDVVEDSSSST</sequence>
<name>A0A9D4S2B0_DREPO</name>
<dbReference type="Proteomes" id="UP000828390">
    <property type="component" value="Unassembled WGS sequence"/>
</dbReference>
<accession>A0A9D4S2B0</accession>
<gene>
    <name evidence="1" type="ORF">DPMN_011870</name>
</gene>
<dbReference type="AlphaFoldDB" id="A0A9D4S2B0"/>
<evidence type="ECO:0000313" key="2">
    <source>
        <dbReference type="Proteomes" id="UP000828390"/>
    </source>
</evidence>
<dbReference type="EMBL" id="JAIWYP010000001">
    <property type="protein sequence ID" value="KAH3887848.1"/>
    <property type="molecule type" value="Genomic_DNA"/>
</dbReference>
<protein>
    <submittedName>
        <fullName evidence="1">Uncharacterized protein</fullName>
    </submittedName>
</protein>
<keyword evidence="2" id="KW-1185">Reference proteome</keyword>
<evidence type="ECO:0000313" key="1">
    <source>
        <dbReference type="EMBL" id="KAH3887848.1"/>
    </source>
</evidence>